<reference evidence="3" key="1">
    <citation type="submission" date="2009-12" db="EMBL/GenBank/DDBJ databases">
        <title>Complete sequence of Treponema azotonutricium strain ZAS-9.</title>
        <authorList>
            <person name="Tetu S.G."/>
            <person name="Matson E."/>
            <person name="Ren Q."/>
            <person name="Seshadri R."/>
            <person name="Elbourne L."/>
            <person name="Hassan K.A."/>
            <person name="Durkin A."/>
            <person name="Radune D."/>
            <person name="Mohamoud Y."/>
            <person name="Shay R."/>
            <person name="Jin S."/>
            <person name="Zhang X."/>
            <person name="Lucey K."/>
            <person name="Ballor N.R."/>
            <person name="Ottesen E."/>
            <person name="Rosenthal R."/>
            <person name="Allen A."/>
            <person name="Leadbetter J.R."/>
            <person name="Paulsen I.T."/>
        </authorList>
    </citation>
    <scope>NUCLEOTIDE SEQUENCE [LARGE SCALE GENOMIC DNA]</scope>
    <source>
        <strain evidence="3">ATCC BAA-888 / DSM 13862 / ZAS-9</strain>
    </source>
</reference>
<feature type="compositionally biased region" description="Acidic residues" evidence="1">
    <location>
        <begin position="158"/>
        <end position="170"/>
    </location>
</feature>
<accession>F5YCV5</accession>
<keyword evidence="3" id="KW-1185">Reference proteome</keyword>
<evidence type="ECO:0000256" key="1">
    <source>
        <dbReference type="SAM" id="MobiDB-lite"/>
    </source>
</evidence>
<protein>
    <submittedName>
        <fullName evidence="2">Uncharacterized protein</fullName>
    </submittedName>
</protein>
<evidence type="ECO:0000313" key="2">
    <source>
        <dbReference type="EMBL" id="AEF80143.1"/>
    </source>
</evidence>
<dbReference type="EMBL" id="CP001841">
    <property type="protein sequence ID" value="AEF80143.1"/>
    <property type="molecule type" value="Genomic_DNA"/>
</dbReference>
<proteinExistence type="predicted"/>
<organism evidence="2 3">
    <name type="scientific">Leadbettera azotonutricia (strain ATCC BAA-888 / DSM 13862 / ZAS-9)</name>
    <name type="common">Treponema azotonutricium</name>
    <dbReference type="NCBI Taxonomy" id="545695"/>
    <lineage>
        <taxon>Bacteria</taxon>
        <taxon>Pseudomonadati</taxon>
        <taxon>Spirochaetota</taxon>
        <taxon>Spirochaetia</taxon>
        <taxon>Spirochaetales</taxon>
        <taxon>Breznakiellaceae</taxon>
        <taxon>Leadbettera</taxon>
    </lineage>
</organism>
<dbReference type="Proteomes" id="UP000009222">
    <property type="component" value="Chromosome"/>
</dbReference>
<evidence type="ECO:0000313" key="3">
    <source>
        <dbReference type="Proteomes" id="UP000009222"/>
    </source>
</evidence>
<dbReference type="AlphaFoldDB" id="F5YCV5"/>
<sequence>MNRNAIINAMEKKAKTILENSAEYMKDGRRGMMVVEIRDDKNPEQWDSTCRSFGVVSRDYGYEGELVVNNGVNFDGLAHEKIAFCRRTGKNSGTNYYQVLGNESWWLGAIISDDGNCICSFSGLMGIDDQAIAQAGISCYESLKRTGKSLVTGGDAEHEGEEDEEEEEEK</sequence>
<feature type="region of interest" description="Disordered" evidence="1">
    <location>
        <begin position="150"/>
        <end position="170"/>
    </location>
</feature>
<name>F5YCV5_LEAAZ</name>
<reference evidence="2 3" key="2">
    <citation type="journal article" date="2011" name="ISME J.">
        <title>RNA-seq reveals cooperative metabolic interactions between two termite-gut spirochete species in co-culture.</title>
        <authorList>
            <person name="Rosenthal A.Z."/>
            <person name="Matson E.G."/>
            <person name="Eldar A."/>
            <person name="Leadbetter J.R."/>
        </authorList>
    </citation>
    <scope>NUCLEOTIDE SEQUENCE [LARGE SCALE GENOMIC DNA]</scope>
    <source>
        <strain evidence="3">ATCC BAA-888 / DSM 13862 / ZAS-9</strain>
    </source>
</reference>
<dbReference type="STRING" id="545695.TREAZ_0419"/>
<dbReference type="KEGG" id="taz:TREAZ_0419"/>
<dbReference type="InParanoid" id="F5YCV5"/>
<dbReference type="HOGENOM" id="CLU_1569971_0_0_12"/>
<gene>
    <name evidence="2" type="ordered locus">TREAZ_0419</name>
</gene>
<dbReference type="RefSeq" id="WP_015711526.1">
    <property type="nucleotide sequence ID" value="NC_015577.1"/>
</dbReference>